<keyword evidence="5" id="KW-1185">Reference proteome</keyword>
<accession>A0A841J0X1</accession>
<comment type="caution">
    <text evidence="4">The sequence shown here is derived from an EMBL/GenBank/DDBJ whole genome shotgun (WGS) entry which is preliminary data.</text>
</comment>
<reference evidence="4 5" key="1">
    <citation type="submission" date="2020-08" db="EMBL/GenBank/DDBJ databases">
        <title>Genomic Encyclopedia of Type Strains, Phase IV (KMG-IV): sequencing the most valuable type-strain genomes for metagenomic binning, comparative biology and taxonomic classification.</title>
        <authorList>
            <person name="Goeker M."/>
        </authorList>
    </citation>
    <scope>NUCLEOTIDE SEQUENCE [LARGE SCALE GENOMIC DNA]</scope>
    <source>
        <strain evidence="4 5">DSM 102255</strain>
    </source>
</reference>
<keyword evidence="3" id="KW-0812">Transmembrane</keyword>
<keyword evidence="3" id="KW-1133">Transmembrane helix</keyword>
<name>A0A841J0X1_9SPHN</name>
<dbReference type="AlphaFoldDB" id="A0A841J0X1"/>
<feature type="transmembrane region" description="Helical" evidence="3">
    <location>
        <begin position="29"/>
        <end position="48"/>
    </location>
</feature>
<proteinExistence type="predicted"/>
<protein>
    <submittedName>
        <fullName evidence="4">Epoxyqueuosine reductase QueG</fullName>
    </submittedName>
</protein>
<dbReference type="RefSeq" id="WP_246351706.1">
    <property type="nucleotide sequence ID" value="NZ_JACIJP010000001.1"/>
</dbReference>
<keyword evidence="3" id="KW-0472">Membrane</keyword>
<dbReference type="Proteomes" id="UP000552700">
    <property type="component" value="Unassembled WGS sequence"/>
</dbReference>
<feature type="coiled-coil region" evidence="1">
    <location>
        <begin position="70"/>
        <end position="141"/>
    </location>
</feature>
<evidence type="ECO:0000256" key="2">
    <source>
        <dbReference type="SAM" id="MobiDB-lite"/>
    </source>
</evidence>
<evidence type="ECO:0000256" key="3">
    <source>
        <dbReference type="SAM" id="Phobius"/>
    </source>
</evidence>
<sequence length="182" mass="20503">MKIFPRPVSPKSAASDLWTYLVERRAHKWPVLALSATLTGIIVWAFVVDANINTMPRQNQIIYFQTWSQQRRESEIIEQQKRDLARYEQALRGKQKEMQKIADTFGIDWRKDEQRNAARRAEALRQINAMLDARLAKAKAKEQAEGLTGASPAPISAGMAEQEEAAKAGIRLPSSFTGAGEH</sequence>
<evidence type="ECO:0000313" key="4">
    <source>
        <dbReference type="EMBL" id="MBB6122325.1"/>
    </source>
</evidence>
<organism evidence="4 5">
    <name type="scientific">Sphingobium subterraneum</name>
    <dbReference type="NCBI Taxonomy" id="627688"/>
    <lineage>
        <taxon>Bacteria</taxon>
        <taxon>Pseudomonadati</taxon>
        <taxon>Pseudomonadota</taxon>
        <taxon>Alphaproteobacteria</taxon>
        <taxon>Sphingomonadales</taxon>
        <taxon>Sphingomonadaceae</taxon>
        <taxon>Sphingobium</taxon>
    </lineage>
</organism>
<evidence type="ECO:0000256" key="1">
    <source>
        <dbReference type="SAM" id="Coils"/>
    </source>
</evidence>
<keyword evidence="1" id="KW-0175">Coiled coil</keyword>
<gene>
    <name evidence="4" type="ORF">FHS92_000032</name>
</gene>
<feature type="region of interest" description="Disordered" evidence="2">
    <location>
        <begin position="143"/>
        <end position="182"/>
    </location>
</feature>
<dbReference type="EMBL" id="JACIJP010000001">
    <property type="protein sequence ID" value="MBB6122325.1"/>
    <property type="molecule type" value="Genomic_DNA"/>
</dbReference>
<evidence type="ECO:0000313" key="5">
    <source>
        <dbReference type="Proteomes" id="UP000552700"/>
    </source>
</evidence>